<accession>A0A6J4IQ40</accession>
<dbReference type="GO" id="GO:0006352">
    <property type="term" value="P:DNA-templated transcription initiation"/>
    <property type="evidence" value="ECO:0007669"/>
    <property type="project" value="InterPro"/>
</dbReference>
<dbReference type="SUPFAM" id="SSF88659">
    <property type="entry name" value="Sigma3 and sigma4 domains of RNA polymerase sigma factors"/>
    <property type="match status" value="1"/>
</dbReference>
<evidence type="ECO:0000259" key="5">
    <source>
        <dbReference type="Pfam" id="PF07638"/>
    </source>
</evidence>
<evidence type="ECO:0000313" key="6">
    <source>
        <dbReference type="EMBL" id="CAA9256353.1"/>
    </source>
</evidence>
<dbReference type="Gene3D" id="1.10.10.10">
    <property type="entry name" value="Winged helix-like DNA-binding domain superfamily/Winged helix DNA-binding domain"/>
    <property type="match status" value="1"/>
</dbReference>
<evidence type="ECO:0000256" key="4">
    <source>
        <dbReference type="SAM" id="MobiDB-lite"/>
    </source>
</evidence>
<keyword evidence="3" id="KW-0804">Transcription</keyword>
<dbReference type="InterPro" id="IPR036388">
    <property type="entry name" value="WH-like_DNA-bd_sf"/>
</dbReference>
<feature type="domain" description="RNA polymerase sigma-70 ECF-like HTH" evidence="5">
    <location>
        <begin position="39"/>
        <end position="201"/>
    </location>
</feature>
<dbReference type="InterPro" id="IPR053812">
    <property type="entry name" value="HTH_Sigma70_ECF-like"/>
</dbReference>
<dbReference type="CDD" id="cd06171">
    <property type="entry name" value="Sigma70_r4"/>
    <property type="match status" value="1"/>
</dbReference>
<dbReference type="InterPro" id="IPR039425">
    <property type="entry name" value="RNA_pol_sigma-70-like"/>
</dbReference>
<organism evidence="6">
    <name type="scientific">uncultured Chthoniobacterales bacterium</name>
    <dbReference type="NCBI Taxonomy" id="1836801"/>
    <lineage>
        <taxon>Bacteria</taxon>
        <taxon>Pseudomonadati</taxon>
        <taxon>Verrucomicrobiota</taxon>
        <taxon>Spartobacteria</taxon>
        <taxon>Chthoniobacterales</taxon>
        <taxon>environmental samples</taxon>
    </lineage>
</organism>
<dbReference type="InterPro" id="IPR014284">
    <property type="entry name" value="RNA_pol_sigma-70_dom"/>
</dbReference>
<evidence type="ECO:0000256" key="1">
    <source>
        <dbReference type="ARBA" id="ARBA00023015"/>
    </source>
</evidence>
<keyword evidence="2" id="KW-0731">Sigma factor</keyword>
<dbReference type="EMBL" id="CADCTA010000087">
    <property type="protein sequence ID" value="CAA9256353.1"/>
    <property type="molecule type" value="Genomic_DNA"/>
</dbReference>
<reference evidence="6" key="1">
    <citation type="submission" date="2020-02" db="EMBL/GenBank/DDBJ databases">
        <authorList>
            <person name="Meier V. D."/>
        </authorList>
    </citation>
    <scope>NUCLEOTIDE SEQUENCE</scope>
    <source>
        <strain evidence="6">AVDCRST_MAG42</strain>
    </source>
</reference>
<dbReference type="PANTHER" id="PTHR43133:SF39">
    <property type="entry name" value="SIMILAR TO RNA POLYMERASE SIGMA-E FACTOR"/>
    <property type="match status" value="1"/>
</dbReference>
<gene>
    <name evidence="6" type="ORF">AVDCRST_MAG42-2497</name>
</gene>
<protein>
    <submittedName>
        <fullName evidence="6">Gll4071 protein</fullName>
    </submittedName>
</protein>
<name>A0A6J4IQ40_9BACT</name>
<dbReference type="InterPro" id="IPR011517">
    <property type="entry name" value="RNA_pol_sigma70_ECF-like"/>
</dbReference>
<keyword evidence="1" id="KW-0805">Transcription regulation</keyword>
<evidence type="ECO:0000256" key="3">
    <source>
        <dbReference type="ARBA" id="ARBA00023163"/>
    </source>
</evidence>
<dbReference type="NCBIfam" id="TIGR02937">
    <property type="entry name" value="sigma70-ECF"/>
    <property type="match status" value="1"/>
</dbReference>
<sequence length="205" mass="22799">MHYNPPVATTQQLTPASAAGSEGAHGVFTSDSKPPRAHAAALAEVMPQVYEELRRLAAAYLRGERAEHTLQPTALVHEAYLNLLGQSRVQWNDPGHFVGIFARVMRQTLRNHAVARSCVKRGGADRMRAMMEYYEHQQVDVSAIDEALEALEAQDERQARIVELRFFAGLSLEEIARVLGSSVATVKREWTIAKIWLRRELAGAA</sequence>
<dbReference type="AlphaFoldDB" id="A0A6J4IQ40"/>
<dbReference type="PANTHER" id="PTHR43133">
    <property type="entry name" value="RNA POLYMERASE ECF-TYPE SIGMA FACTO"/>
    <property type="match status" value="1"/>
</dbReference>
<feature type="region of interest" description="Disordered" evidence="4">
    <location>
        <begin position="1"/>
        <end position="33"/>
    </location>
</feature>
<dbReference type="NCBIfam" id="TIGR02999">
    <property type="entry name" value="Sig-70_X6"/>
    <property type="match status" value="1"/>
</dbReference>
<proteinExistence type="predicted"/>
<dbReference type="GO" id="GO:0016987">
    <property type="term" value="F:sigma factor activity"/>
    <property type="evidence" value="ECO:0007669"/>
    <property type="project" value="UniProtKB-KW"/>
</dbReference>
<dbReference type="InterPro" id="IPR013324">
    <property type="entry name" value="RNA_pol_sigma_r3/r4-like"/>
</dbReference>
<evidence type="ECO:0000256" key="2">
    <source>
        <dbReference type="ARBA" id="ARBA00023082"/>
    </source>
</evidence>
<dbReference type="Pfam" id="PF07638">
    <property type="entry name" value="Sigma70_ECF"/>
    <property type="match status" value="1"/>
</dbReference>